<keyword evidence="4 9" id="KW-0067">ATP-binding</keyword>
<evidence type="ECO:0000256" key="5">
    <source>
        <dbReference type="ARBA" id="ARBA00022967"/>
    </source>
</evidence>
<dbReference type="RefSeq" id="WP_122919409.1">
    <property type="nucleotide sequence ID" value="NZ_RHHQ01000014.1"/>
</dbReference>
<dbReference type="SUPFAM" id="SSF52540">
    <property type="entry name" value="P-loop containing nucleoside triphosphate hydrolases"/>
    <property type="match status" value="1"/>
</dbReference>
<keyword evidence="7" id="KW-0472">Membrane</keyword>
<dbReference type="PROSITE" id="PS00211">
    <property type="entry name" value="ABC_TRANSPORTER_1"/>
    <property type="match status" value="1"/>
</dbReference>
<dbReference type="PANTHER" id="PTHR42781:SF4">
    <property type="entry name" value="SPERMIDINE_PUTRESCINE IMPORT ATP-BINDING PROTEIN POTA"/>
    <property type="match status" value="1"/>
</dbReference>
<protein>
    <submittedName>
        <fullName evidence="9">Sulfate ABC transporter ATP-binding protein</fullName>
    </submittedName>
</protein>
<gene>
    <name evidence="9" type="ORF">EDM56_18530</name>
</gene>
<dbReference type="Pfam" id="PF00005">
    <property type="entry name" value="ABC_tran"/>
    <property type="match status" value="1"/>
</dbReference>
<dbReference type="AlphaFoldDB" id="A0A3M8DBI9"/>
<sequence>MSIEIRQVSMNYGAFAALQDVSLQIQKGELIALLGPSGSGKTSLLRSIAGLEAVGQGQILFDDTDVTEKSTGERNVGFVFQHYALFKHMNIFDNIAFGLKVRPRKSRPNKAEIRERVEHLLKLVQLEGLGDRYPAQLSGGQRQRIALARALAIEPSVLLLDEPFGALDAKVRLDLRRWLRQLQKSLSITSVFVTHDQEEAMELADRVVVMNKGRIEQVGTPQEIYHQPANEFVYRFLGRVNQVQTEPFAADAPIGYIRPHEVKLAKHAVDQKSIPSIITHIHAIGPIVRLELARPDKEELLEAELSIERFHQLDLKLGETVYAQLSDVIVFGEKEPKQRYVNAAPAVYGARSVHADA</sequence>
<evidence type="ECO:0000313" key="10">
    <source>
        <dbReference type="Proteomes" id="UP000271031"/>
    </source>
</evidence>
<evidence type="ECO:0000313" key="9">
    <source>
        <dbReference type="EMBL" id="RNB85404.1"/>
    </source>
</evidence>
<dbReference type="GO" id="GO:0043190">
    <property type="term" value="C:ATP-binding cassette (ABC) transporter complex"/>
    <property type="evidence" value="ECO:0007669"/>
    <property type="project" value="InterPro"/>
</dbReference>
<dbReference type="GO" id="GO:0005524">
    <property type="term" value="F:ATP binding"/>
    <property type="evidence" value="ECO:0007669"/>
    <property type="project" value="UniProtKB-KW"/>
</dbReference>
<dbReference type="InterPro" id="IPR027417">
    <property type="entry name" value="P-loop_NTPase"/>
</dbReference>
<evidence type="ECO:0000256" key="2">
    <source>
        <dbReference type="ARBA" id="ARBA00022475"/>
    </source>
</evidence>
<keyword evidence="6" id="KW-0764">Sulfate transport</keyword>
<dbReference type="SMART" id="SM00382">
    <property type="entry name" value="AAA"/>
    <property type="match status" value="1"/>
</dbReference>
<dbReference type="InterPro" id="IPR003439">
    <property type="entry name" value="ABC_transporter-like_ATP-bd"/>
</dbReference>
<dbReference type="PANTHER" id="PTHR42781">
    <property type="entry name" value="SPERMIDINE/PUTRESCINE IMPORT ATP-BINDING PROTEIN POTA"/>
    <property type="match status" value="1"/>
</dbReference>
<keyword evidence="10" id="KW-1185">Reference proteome</keyword>
<dbReference type="Gene3D" id="3.40.50.300">
    <property type="entry name" value="P-loop containing nucleotide triphosphate hydrolases"/>
    <property type="match status" value="1"/>
</dbReference>
<dbReference type="InterPro" id="IPR008995">
    <property type="entry name" value="Mo/tungstate-bd_C_term_dom"/>
</dbReference>
<dbReference type="InterPro" id="IPR005666">
    <property type="entry name" value="Sulph_transpt1"/>
</dbReference>
<dbReference type="GO" id="GO:0015419">
    <property type="term" value="F:ABC-type sulfate transporter activity"/>
    <property type="evidence" value="ECO:0007669"/>
    <property type="project" value="InterPro"/>
</dbReference>
<dbReference type="InterPro" id="IPR050093">
    <property type="entry name" value="ABC_SmlMolc_Importer"/>
</dbReference>
<keyword evidence="2" id="KW-1003">Cell membrane</keyword>
<dbReference type="Pfam" id="PF12857">
    <property type="entry name" value="TOBE_3"/>
    <property type="match status" value="1"/>
</dbReference>
<dbReference type="EMBL" id="RHHQ01000014">
    <property type="protein sequence ID" value="RNB85404.1"/>
    <property type="molecule type" value="Genomic_DNA"/>
</dbReference>
<name>A0A3M8DBI9_9BACL</name>
<accession>A0A3M8DBI9</accession>
<organism evidence="9 10">
    <name type="scientific">Brevibacillus fluminis</name>
    <dbReference type="NCBI Taxonomy" id="511487"/>
    <lineage>
        <taxon>Bacteria</taxon>
        <taxon>Bacillati</taxon>
        <taxon>Bacillota</taxon>
        <taxon>Bacilli</taxon>
        <taxon>Bacillales</taxon>
        <taxon>Paenibacillaceae</taxon>
        <taxon>Brevibacillus</taxon>
    </lineage>
</organism>
<keyword evidence="1" id="KW-0813">Transport</keyword>
<evidence type="ECO:0000256" key="1">
    <source>
        <dbReference type="ARBA" id="ARBA00022448"/>
    </source>
</evidence>
<dbReference type="GO" id="GO:0016887">
    <property type="term" value="F:ATP hydrolysis activity"/>
    <property type="evidence" value="ECO:0007669"/>
    <property type="project" value="InterPro"/>
</dbReference>
<dbReference type="Proteomes" id="UP000271031">
    <property type="component" value="Unassembled WGS sequence"/>
</dbReference>
<dbReference type="InterPro" id="IPR024765">
    <property type="entry name" value="TOBE-like"/>
</dbReference>
<dbReference type="PROSITE" id="PS50893">
    <property type="entry name" value="ABC_TRANSPORTER_2"/>
    <property type="match status" value="1"/>
</dbReference>
<evidence type="ECO:0000256" key="6">
    <source>
        <dbReference type="ARBA" id="ARBA00023032"/>
    </source>
</evidence>
<dbReference type="OrthoDB" id="9802264at2"/>
<evidence type="ECO:0000256" key="4">
    <source>
        <dbReference type="ARBA" id="ARBA00022840"/>
    </source>
</evidence>
<reference evidence="9 10" key="1">
    <citation type="submission" date="2018-10" db="EMBL/GenBank/DDBJ databases">
        <title>Phylogenomics of Brevibacillus.</title>
        <authorList>
            <person name="Dunlap C."/>
        </authorList>
    </citation>
    <scope>NUCLEOTIDE SEQUENCE [LARGE SCALE GENOMIC DNA]</scope>
    <source>
        <strain evidence="9 10">JCM 15716</strain>
    </source>
</reference>
<feature type="domain" description="ABC transporter" evidence="8">
    <location>
        <begin position="3"/>
        <end position="237"/>
    </location>
</feature>
<dbReference type="NCBIfam" id="TIGR00968">
    <property type="entry name" value="3a0106s01"/>
    <property type="match status" value="1"/>
</dbReference>
<dbReference type="SUPFAM" id="SSF50331">
    <property type="entry name" value="MOP-like"/>
    <property type="match status" value="1"/>
</dbReference>
<keyword evidence="3" id="KW-0547">Nucleotide-binding</keyword>
<dbReference type="FunFam" id="3.40.50.300:FF:000227">
    <property type="entry name" value="Sulfate/thiosulfate import ATP-binding protein CysA"/>
    <property type="match status" value="1"/>
</dbReference>
<comment type="caution">
    <text evidence="9">The sequence shown here is derived from an EMBL/GenBank/DDBJ whole genome shotgun (WGS) entry which is preliminary data.</text>
</comment>
<evidence type="ECO:0000259" key="8">
    <source>
        <dbReference type="PROSITE" id="PS50893"/>
    </source>
</evidence>
<dbReference type="InterPro" id="IPR003593">
    <property type="entry name" value="AAA+_ATPase"/>
</dbReference>
<evidence type="ECO:0000256" key="3">
    <source>
        <dbReference type="ARBA" id="ARBA00022741"/>
    </source>
</evidence>
<dbReference type="CDD" id="cd03296">
    <property type="entry name" value="ABC_CysA_sulfate_importer"/>
    <property type="match status" value="1"/>
</dbReference>
<keyword evidence="5" id="KW-1278">Translocase</keyword>
<dbReference type="InterPro" id="IPR017871">
    <property type="entry name" value="ABC_transporter-like_CS"/>
</dbReference>
<proteinExistence type="predicted"/>
<evidence type="ECO:0000256" key="7">
    <source>
        <dbReference type="ARBA" id="ARBA00023136"/>
    </source>
</evidence>